<keyword evidence="7" id="KW-0812">Transmembrane</keyword>
<dbReference type="GO" id="GO:0006487">
    <property type="term" value="P:protein N-linked glycosylation"/>
    <property type="evidence" value="ECO:0007669"/>
    <property type="project" value="TreeGrafter"/>
</dbReference>
<evidence type="ECO:0000313" key="9">
    <source>
        <dbReference type="Proteomes" id="UP000788993"/>
    </source>
</evidence>
<dbReference type="InterPro" id="IPR002685">
    <property type="entry name" value="Glyco_trans_15"/>
</dbReference>
<comment type="similarity">
    <text evidence="2">Belongs to the glycosyltransferase 15 family.</text>
</comment>
<name>A0A9P8TGQ4_9ASCO</name>
<proteinExistence type="inferred from homology"/>
<keyword evidence="9" id="KW-1185">Reference proteome</keyword>
<keyword evidence="3" id="KW-0328">Glycosyltransferase</keyword>
<dbReference type="Pfam" id="PF01793">
    <property type="entry name" value="Glyco_transf_15"/>
    <property type="match status" value="1"/>
</dbReference>
<evidence type="ECO:0000256" key="7">
    <source>
        <dbReference type="SAM" id="Phobius"/>
    </source>
</evidence>
<evidence type="ECO:0000256" key="1">
    <source>
        <dbReference type="ARBA" id="ARBA00004606"/>
    </source>
</evidence>
<protein>
    <submittedName>
        <fullName evidence="8">Uncharacterized protein</fullName>
    </submittedName>
</protein>
<sequence length="382" mass="44973">MLLSTVRQRARLNSTYLVRAAVILLVFVGLANVFWIKSSSAPKPQEVHQAIDTENTKHENATILSLCRNEDLNGIITSIQNLEDRFNRNFKYDWVFLNNVPFSEEFKTKVSSMVSGEAKFGLIPEEHWSYPSFIDQEKAKQERERLASMGIIYADSESYRHMCRFNSGFFYKHPLLQQYKYYWRVEPDVDFYCDVDYDPFRLMREQQKIYGFTISIYEFRATIASLWDTVRAFLSMNPEAQHSNSLVDFISDDSGVSYNLCHFWSNFEIADMDFWRSQLYEDFFNYLDASGGFFYERWGDAPVHSIAVSLFVDRDKIHFFDDIGYNHGVYSMCPLDDKVWINNRCSCNKDSDFTFRGYSCGQRYYKVTNRALPPNWKAYADL</sequence>
<evidence type="ECO:0000256" key="6">
    <source>
        <dbReference type="PIRSR" id="PIRSR018153-1"/>
    </source>
</evidence>
<evidence type="ECO:0000256" key="4">
    <source>
        <dbReference type="ARBA" id="ARBA00022679"/>
    </source>
</evidence>
<comment type="caution">
    <text evidence="8">The sequence shown here is derived from an EMBL/GenBank/DDBJ whole genome shotgun (WGS) entry which is preliminary data.</text>
</comment>
<dbReference type="InterPro" id="IPR029044">
    <property type="entry name" value="Nucleotide-diphossugar_trans"/>
</dbReference>
<evidence type="ECO:0000256" key="5">
    <source>
        <dbReference type="ARBA" id="ARBA00022968"/>
    </source>
</evidence>
<dbReference type="GO" id="GO:0000026">
    <property type="term" value="F:alpha-1,2-mannosyltransferase activity"/>
    <property type="evidence" value="ECO:0007669"/>
    <property type="project" value="TreeGrafter"/>
</dbReference>
<keyword evidence="4" id="KW-0808">Transferase</keyword>
<dbReference type="AlphaFoldDB" id="A0A9P8TGQ4"/>
<comment type="subcellular location">
    <subcellularLocation>
        <location evidence="1">Membrane</location>
        <topology evidence="1">Single-pass type II membrane protein</topology>
    </subcellularLocation>
</comment>
<dbReference type="PIRSF" id="PIRSF018153">
    <property type="entry name" value="Glyco_trans_15"/>
    <property type="match status" value="1"/>
</dbReference>
<evidence type="ECO:0000313" key="8">
    <source>
        <dbReference type="EMBL" id="KAH3678005.1"/>
    </source>
</evidence>
<dbReference type="FunFam" id="3.90.550.10:FF:000051">
    <property type="entry name" value="Alpha-1,2-mannosyltransferase (Ktr4)"/>
    <property type="match status" value="1"/>
</dbReference>
<keyword evidence="7" id="KW-0472">Membrane</keyword>
<keyword evidence="5" id="KW-0735">Signal-anchor</keyword>
<dbReference type="SUPFAM" id="SSF53448">
    <property type="entry name" value="Nucleotide-diphospho-sugar transferases"/>
    <property type="match status" value="1"/>
</dbReference>
<dbReference type="GO" id="GO:0016020">
    <property type="term" value="C:membrane"/>
    <property type="evidence" value="ECO:0007669"/>
    <property type="project" value="UniProtKB-SubCell"/>
</dbReference>
<dbReference type="GO" id="GO:0000032">
    <property type="term" value="P:cell wall mannoprotein biosynthetic process"/>
    <property type="evidence" value="ECO:0007669"/>
    <property type="project" value="TreeGrafter"/>
</dbReference>
<dbReference type="GO" id="GO:0005794">
    <property type="term" value="C:Golgi apparatus"/>
    <property type="evidence" value="ECO:0007669"/>
    <property type="project" value="TreeGrafter"/>
</dbReference>
<dbReference type="PANTHER" id="PTHR31121">
    <property type="entry name" value="ALPHA-1,2 MANNOSYLTRANSFERASE KTR1"/>
    <property type="match status" value="1"/>
</dbReference>
<dbReference type="Gene3D" id="3.90.550.10">
    <property type="entry name" value="Spore Coat Polysaccharide Biosynthesis Protein SpsA, Chain A"/>
    <property type="match status" value="1"/>
</dbReference>
<evidence type="ECO:0000256" key="2">
    <source>
        <dbReference type="ARBA" id="ARBA00007677"/>
    </source>
</evidence>
<gene>
    <name evidence="8" type="ORF">OGATHE_000660</name>
</gene>
<dbReference type="Proteomes" id="UP000788993">
    <property type="component" value="Unassembled WGS sequence"/>
</dbReference>
<feature type="transmembrane region" description="Helical" evidence="7">
    <location>
        <begin position="16"/>
        <end position="36"/>
    </location>
</feature>
<keyword evidence="7" id="KW-1133">Transmembrane helix</keyword>
<organism evidence="8 9">
    <name type="scientific">Ogataea polymorpha</name>
    <dbReference type="NCBI Taxonomy" id="460523"/>
    <lineage>
        <taxon>Eukaryota</taxon>
        <taxon>Fungi</taxon>
        <taxon>Dikarya</taxon>
        <taxon>Ascomycota</taxon>
        <taxon>Saccharomycotina</taxon>
        <taxon>Pichiomycetes</taxon>
        <taxon>Pichiales</taxon>
        <taxon>Pichiaceae</taxon>
        <taxon>Ogataea</taxon>
    </lineage>
</organism>
<evidence type="ECO:0000256" key="3">
    <source>
        <dbReference type="ARBA" id="ARBA00022676"/>
    </source>
</evidence>
<dbReference type="PANTHER" id="PTHR31121:SF6">
    <property type="entry name" value="ALPHA-1,2 MANNOSYLTRANSFERASE KTR1"/>
    <property type="match status" value="1"/>
</dbReference>
<dbReference type="EMBL" id="JAEUBD010000095">
    <property type="protein sequence ID" value="KAH3678005.1"/>
    <property type="molecule type" value="Genomic_DNA"/>
</dbReference>
<dbReference type="GO" id="GO:0006493">
    <property type="term" value="P:protein O-linked glycosylation"/>
    <property type="evidence" value="ECO:0007669"/>
    <property type="project" value="TreeGrafter"/>
</dbReference>
<feature type="active site" description="Nucleophile" evidence="6">
    <location>
        <position position="268"/>
    </location>
</feature>
<reference evidence="8" key="1">
    <citation type="journal article" date="2021" name="Open Biol.">
        <title>Shared evolutionary footprints suggest mitochondrial oxidative damage underlies multiple complex I losses in fungi.</title>
        <authorList>
            <person name="Schikora-Tamarit M.A."/>
            <person name="Marcet-Houben M."/>
            <person name="Nosek J."/>
            <person name="Gabaldon T."/>
        </authorList>
    </citation>
    <scope>NUCLEOTIDE SEQUENCE</scope>
    <source>
        <strain evidence="8">NCAIM Y.01608</strain>
    </source>
</reference>
<reference evidence="8" key="2">
    <citation type="submission" date="2021-01" db="EMBL/GenBank/DDBJ databases">
        <authorList>
            <person name="Schikora-Tamarit M.A."/>
        </authorList>
    </citation>
    <scope>NUCLEOTIDE SEQUENCE</scope>
    <source>
        <strain evidence="8">NCAIM Y.01608</strain>
    </source>
</reference>
<accession>A0A9P8TGQ4</accession>